<proteinExistence type="predicted"/>
<evidence type="ECO:0000256" key="5">
    <source>
        <dbReference type="ARBA" id="ARBA00023136"/>
    </source>
</evidence>
<dbReference type="AlphaFoldDB" id="A0A9E7IVU0"/>
<dbReference type="RefSeq" id="WP_249243156.1">
    <property type="nucleotide sequence ID" value="NZ_CP096649.1"/>
</dbReference>
<evidence type="ECO:0000256" key="4">
    <source>
        <dbReference type="ARBA" id="ARBA00022989"/>
    </source>
</evidence>
<dbReference type="KEGG" id="fms:M1R53_03975"/>
<feature type="transmembrane region" description="Helical" evidence="6">
    <location>
        <begin position="76"/>
        <end position="92"/>
    </location>
</feature>
<keyword evidence="5 6" id="KW-0472">Membrane</keyword>
<dbReference type="Proteomes" id="UP000831151">
    <property type="component" value="Chromosome"/>
</dbReference>
<feature type="transmembrane region" description="Helical" evidence="6">
    <location>
        <begin position="98"/>
        <end position="121"/>
    </location>
</feature>
<evidence type="ECO:0000313" key="7">
    <source>
        <dbReference type="EMBL" id="UQK59813.1"/>
    </source>
</evidence>
<accession>A0A9E7IVU0</accession>
<sequence>MKKDKDFTYKYIRVAIILAILSSLIIVIFFGFKKDLLLGLCLGTLVSVLFFRLMYRNAIKAVEKDANASKRFTSNNYYLRLLLYGIILYAAYKNPNFNFYTTAIGFTMIKFSIIIVELFGIGK</sequence>
<name>A0A9E7IVU0_9FIRM</name>
<comment type="subcellular location">
    <subcellularLocation>
        <location evidence="1">Cell membrane</location>
        <topology evidence="1">Multi-pass membrane protein</topology>
    </subcellularLocation>
</comment>
<evidence type="ECO:0000256" key="2">
    <source>
        <dbReference type="ARBA" id="ARBA00022475"/>
    </source>
</evidence>
<dbReference type="Pfam" id="PF03899">
    <property type="entry name" value="ATP-synt_I"/>
    <property type="match status" value="1"/>
</dbReference>
<evidence type="ECO:0000256" key="1">
    <source>
        <dbReference type="ARBA" id="ARBA00004651"/>
    </source>
</evidence>
<reference evidence="7" key="1">
    <citation type="submission" date="2022-04" db="EMBL/GenBank/DDBJ databases">
        <title>Complete genome sequences of Ezakiella coagulans and Fenollaria massiliensis.</title>
        <authorList>
            <person name="France M.T."/>
            <person name="Clifford J."/>
            <person name="Narina S."/>
            <person name="Rutt L."/>
            <person name="Ravel J."/>
        </authorList>
    </citation>
    <scope>NUCLEOTIDE SEQUENCE</scope>
    <source>
        <strain evidence="7">C0061C2</strain>
    </source>
</reference>
<evidence type="ECO:0000256" key="6">
    <source>
        <dbReference type="SAM" id="Phobius"/>
    </source>
</evidence>
<protein>
    <submittedName>
        <fullName evidence="7">ATP synthase subunit I</fullName>
    </submittedName>
</protein>
<dbReference type="GO" id="GO:0005886">
    <property type="term" value="C:plasma membrane"/>
    <property type="evidence" value="ECO:0007669"/>
    <property type="project" value="UniProtKB-SubCell"/>
</dbReference>
<dbReference type="InterPro" id="IPR005598">
    <property type="entry name" value="ATP_synth_I"/>
</dbReference>
<keyword evidence="8" id="KW-1185">Reference proteome</keyword>
<keyword evidence="2" id="KW-1003">Cell membrane</keyword>
<evidence type="ECO:0000313" key="8">
    <source>
        <dbReference type="Proteomes" id="UP000831151"/>
    </source>
</evidence>
<gene>
    <name evidence="7" type="ORF">M1R53_03975</name>
</gene>
<organism evidence="7 8">
    <name type="scientific">Fenollaria massiliensis</name>
    <dbReference type="NCBI Taxonomy" id="938288"/>
    <lineage>
        <taxon>Bacteria</taxon>
        <taxon>Bacillati</taxon>
        <taxon>Bacillota</taxon>
        <taxon>Clostridia</taxon>
        <taxon>Eubacteriales</taxon>
        <taxon>Fenollaria</taxon>
    </lineage>
</organism>
<dbReference type="EMBL" id="CP096649">
    <property type="protein sequence ID" value="UQK59813.1"/>
    <property type="molecule type" value="Genomic_DNA"/>
</dbReference>
<keyword evidence="3 6" id="KW-0812">Transmembrane</keyword>
<feature type="transmembrane region" description="Helical" evidence="6">
    <location>
        <begin position="36"/>
        <end position="55"/>
    </location>
</feature>
<evidence type="ECO:0000256" key="3">
    <source>
        <dbReference type="ARBA" id="ARBA00022692"/>
    </source>
</evidence>
<keyword evidence="4 6" id="KW-1133">Transmembrane helix</keyword>
<feature type="transmembrane region" description="Helical" evidence="6">
    <location>
        <begin position="12"/>
        <end position="30"/>
    </location>
</feature>